<dbReference type="InterPro" id="IPR000551">
    <property type="entry name" value="MerR-type_HTH_dom"/>
</dbReference>
<keyword evidence="1" id="KW-0238">DNA-binding</keyword>
<dbReference type="PANTHER" id="PTHR30204">
    <property type="entry name" value="REDOX-CYCLING DRUG-SENSING TRANSCRIPTIONAL ACTIVATOR SOXR"/>
    <property type="match status" value="1"/>
</dbReference>
<dbReference type="PRINTS" id="PR00040">
    <property type="entry name" value="HTHMERR"/>
</dbReference>
<evidence type="ECO:0000313" key="5">
    <source>
        <dbReference type="Proteomes" id="UP000316316"/>
    </source>
</evidence>
<keyword evidence="2" id="KW-0175">Coiled coil</keyword>
<dbReference type="GO" id="GO:0003677">
    <property type="term" value="F:DNA binding"/>
    <property type="evidence" value="ECO:0007669"/>
    <property type="project" value="UniProtKB-KW"/>
</dbReference>
<evidence type="ECO:0000259" key="3">
    <source>
        <dbReference type="PROSITE" id="PS50937"/>
    </source>
</evidence>
<dbReference type="Proteomes" id="UP000316316">
    <property type="component" value="Unassembled WGS sequence"/>
</dbReference>
<evidence type="ECO:0000313" key="4">
    <source>
        <dbReference type="EMBL" id="TRZ28970.1"/>
    </source>
</evidence>
<feature type="domain" description="HTH merR-type" evidence="3">
    <location>
        <begin position="1"/>
        <end position="71"/>
    </location>
</feature>
<organism evidence="4 5">
    <name type="scientific">Enterococcus avium</name>
    <name type="common">Streptococcus avium</name>
    <dbReference type="NCBI Taxonomy" id="33945"/>
    <lineage>
        <taxon>Bacteria</taxon>
        <taxon>Bacillati</taxon>
        <taxon>Bacillota</taxon>
        <taxon>Bacilli</taxon>
        <taxon>Lactobacillales</taxon>
        <taxon>Enterococcaceae</taxon>
        <taxon>Enterococcus</taxon>
    </lineage>
</organism>
<dbReference type="SMART" id="SM00422">
    <property type="entry name" value="HTH_MERR"/>
    <property type="match status" value="1"/>
</dbReference>
<proteinExistence type="predicted"/>
<reference evidence="4 5" key="1">
    <citation type="submission" date="2017-10" db="EMBL/GenBank/DDBJ databases">
        <title>FDA dAtabase for Regulatory Grade micrObial Sequences (FDA-ARGOS): Supporting development and validation of Infectious Disease Dx tests.</title>
        <authorList>
            <person name="Campos J."/>
            <person name="Goldberg B."/>
            <person name="Tallon L.J."/>
            <person name="Sadzewicz L."/>
            <person name="Sengamalay N."/>
            <person name="Ott S."/>
            <person name="Godinez A."/>
            <person name="Nagaraj S."/>
            <person name="Vyas G."/>
            <person name="Aluvathingal J."/>
            <person name="Nadendla S."/>
            <person name="Geyer C."/>
            <person name="Nandy P."/>
            <person name="Hobson J."/>
            <person name="Sichtig H."/>
        </authorList>
    </citation>
    <scope>NUCLEOTIDE SEQUENCE [LARGE SCALE GENOMIC DNA]</scope>
    <source>
        <strain evidence="4 5">FDAARGOS_185</strain>
    </source>
</reference>
<dbReference type="RefSeq" id="WP_144325833.1">
    <property type="nucleotide sequence ID" value="NZ_CAXOGR010000012.1"/>
</dbReference>
<dbReference type="EMBL" id="PDXQ01000002">
    <property type="protein sequence ID" value="TRZ28970.1"/>
    <property type="molecule type" value="Genomic_DNA"/>
</dbReference>
<dbReference type="Gene3D" id="1.10.1660.10">
    <property type="match status" value="1"/>
</dbReference>
<dbReference type="InterPro" id="IPR047057">
    <property type="entry name" value="MerR_fam"/>
</dbReference>
<evidence type="ECO:0000256" key="1">
    <source>
        <dbReference type="ARBA" id="ARBA00023125"/>
    </source>
</evidence>
<feature type="coiled-coil region" evidence="2">
    <location>
        <begin position="90"/>
        <end position="124"/>
    </location>
</feature>
<evidence type="ECO:0000256" key="2">
    <source>
        <dbReference type="SAM" id="Coils"/>
    </source>
</evidence>
<dbReference type="InterPro" id="IPR009061">
    <property type="entry name" value="DNA-bd_dom_put_sf"/>
</dbReference>
<dbReference type="SUPFAM" id="SSF46955">
    <property type="entry name" value="Putative DNA-binding domain"/>
    <property type="match status" value="1"/>
</dbReference>
<protein>
    <submittedName>
        <fullName evidence="4">MerR family transcriptional regulator</fullName>
    </submittedName>
</protein>
<comment type="caution">
    <text evidence="4">The sequence shown here is derived from an EMBL/GenBank/DDBJ whole genome shotgun (WGS) entry which is preliminary data.</text>
</comment>
<dbReference type="PANTHER" id="PTHR30204:SF83">
    <property type="entry name" value="TRANSCRIPTIONAL REGULATOR, MERR FAMILY"/>
    <property type="match status" value="1"/>
</dbReference>
<sequence length="128" mass="15125">MGYKISDISKKTGLSAYTLRFYDQKGLLPFVARDKHGRRHFKDEDLAFLSVITCLKNTGMQLNDIKKFVEWSMDGDPTYEKRLDFFTKHKKEVEKQLAQTQAYLDKIDRKIDKYTRQHESVARNDNID</sequence>
<dbReference type="CDD" id="cd01109">
    <property type="entry name" value="HTH_YyaN"/>
    <property type="match status" value="1"/>
</dbReference>
<name>A0A8B5VUM6_ENTAV</name>
<accession>A0A8B5VUM6</accession>
<gene>
    <name evidence="4" type="ORF">AUF17_19945</name>
</gene>
<dbReference type="AlphaFoldDB" id="A0A8B5VUM6"/>
<dbReference type="GO" id="GO:0003700">
    <property type="term" value="F:DNA-binding transcription factor activity"/>
    <property type="evidence" value="ECO:0007669"/>
    <property type="project" value="InterPro"/>
</dbReference>
<dbReference type="Pfam" id="PF13411">
    <property type="entry name" value="MerR_1"/>
    <property type="match status" value="1"/>
</dbReference>
<dbReference type="PROSITE" id="PS00552">
    <property type="entry name" value="HTH_MERR_1"/>
    <property type="match status" value="1"/>
</dbReference>
<dbReference type="PROSITE" id="PS50937">
    <property type="entry name" value="HTH_MERR_2"/>
    <property type="match status" value="1"/>
</dbReference>